<reference evidence="3" key="1">
    <citation type="submission" date="2023-03" db="EMBL/GenBank/DDBJ databases">
        <title>Emydomyces testavorans Genome Sequence.</title>
        <authorList>
            <person name="Hoyer L."/>
        </authorList>
    </citation>
    <scope>NUCLEOTIDE SEQUENCE</scope>
    <source>
        <strain evidence="3">16-2883</strain>
    </source>
</reference>
<keyword evidence="4" id="KW-1185">Reference proteome</keyword>
<name>A0AAF0DKV9_9EURO</name>
<dbReference type="AlphaFoldDB" id="A0AAF0DKV9"/>
<sequence>MHFSLLILLSGVAAATSMTGDHTPEEVLAKLQNRQVELCKEIKAPYTCERSCGPGFTECGSFPHCYNPSRGETCCRNGKYCPAGYFCTDAGCCPSSKSLQECGATQILTGSPPTSSKGPLSFGGSSSAIASSSTSRFSLNLSTPTQLSSPPSETLDNTPTTTTRPNNPLGAPAASSPARQSANSAGRLEGGVLMGGLGMLAMVL</sequence>
<protein>
    <recommendedName>
        <fullName evidence="5">Prp 4 CRoW domain-containing protein</fullName>
    </recommendedName>
</protein>
<dbReference type="Proteomes" id="UP001219355">
    <property type="component" value="Chromosome 4"/>
</dbReference>
<evidence type="ECO:0000256" key="1">
    <source>
        <dbReference type="SAM" id="MobiDB-lite"/>
    </source>
</evidence>
<feature type="chain" id="PRO_5042246508" description="Prp 4 CRoW domain-containing protein" evidence="2">
    <location>
        <begin position="16"/>
        <end position="204"/>
    </location>
</feature>
<gene>
    <name evidence="3" type="ORF">PRK78_005803</name>
</gene>
<keyword evidence="2" id="KW-0732">Signal</keyword>
<proteinExistence type="predicted"/>
<feature type="signal peptide" evidence="2">
    <location>
        <begin position="1"/>
        <end position="15"/>
    </location>
</feature>
<dbReference type="EMBL" id="CP120630">
    <property type="protein sequence ID" value="WEW60318.1"/>
    <property type="molecule type" value="Genomic_DNA"/>
</dbReference>
<evidence type="ECO:0000313" key="3">
    <source>
        <dbReference type="EMBL" id="WEW60318.1"/>
    </source>
</evidence>
<evidence type="ECO:0008006" key="5">
    <source>
        <dbReference type="Google" id="ProtNLM"/>
    </source>
</evidence>
<evidence type="ECO:0000313" key="4">
    <source>
        <dbReference type="Proteomes" id="UP001219355"/>
    </source>
</evidence>
<evidence type="ECO:0000256" key="2">
    <source>
        <dbReference type="SAM" id="SignalP"/>
    </source>
</evidence>
<organism evidence="3 4">
    <name type="scientific">Emydomyces testavorans</name>
    <dbReference type="NCBI Taxonomy" id="2070801"/>
    <lineage>
        <taxon>Eukaryota</taxon>
        <taxon>Fungi</taxon>
        <taxon>Dikarya</taxon>
        <taxon>Ascomycota</taxon>
        <taxon>Pezizomycotina</taxon>
        <taxon>Eurotiomycetes</taxon>
        <taxon>Eurotiomycetidae</taxon>
        <taxon>Onygenales</taxon>
        <taxon>Nannizziopsiaceae</taxon>
        <taxon>Emydomyces</taxon>
    </lineage>
</organism>
<feature type="region of interest" description="Disordered" evidence="1">
    <location>
        <begin position="139"/>
        <end position="184"/>
    </location>
</feature>
<accession>A0AAF0DKV9</accession>